<feature type="region of interest" description="Disordered" evidence="2">
    <location>
        <begin position="460"/>
        <end position="536"/>
    </location>
</feature>
<sequence length="866" mass="97180">MGDLGGMDSKPWYCDKLPSKCIAKRKHKRLRFPPMDPRNRVFVTQGMDDFHYACTSPKDTLVCRRDEFLLPKMSLRGPQADPKSRKKKLRKKAALFSKLSGAKPARKAFVEEVEAQLMAKPPLAMNSYLGEDTPPDLLLQVLKPLDPERKLEDACACEGQETTTDEPMEPGKYPCREFSPRPPETRTPVSCLRPEPPKTPVSSLRPEPPETGVSHLRPEPPETQVSSLHLEPPETGVSHLLPEPPETGVCHLRPEPPKTRVSRLHPEPPVTGVPDLCPEPPKTRVPHGPEPPENGASLLSPEPAKTRVSNLHPEPPKTEVSHLRPEPPKTRVSRLRREPPETGVSHLRPETPETCVSRLCLEPPDTGVSHLCPETPKIRVSHLCPECPETGASHLRPEPPKTPMYSLCLEPPENGASHLGPESPKTRVSSLHPEPFETGVSRLCLESPETHVSHLCPESTETGVSHLCPEPPKTRVSSVRPEPRKTAVSHLRPEPPETRVSHLRPEPPETGVSHLRPEPPKTQVSSVRPEPRETGGSHLCLESSETHVSHLCLEPPETGVSHLSPETTNTRRVSSFLRQPEDTWAPCEGRETTTEEPTDQVSHLPLVPPKTHRVSRLRPEPPRTRRVSSFHPEPPRTRRVSSLCPETTKTGVSHLKELFQEDTPNTTECVSDSLQHRYTSRKLHDFKWAGDLRVDEESISSLFDFTPECKANYQDQKIKKVKECSSGLKCSMELDDMDEVKFFSQKKDLDEKIQTASNSYSAEHVKMGYGAWYLKPKLGKKLRSDEPLIDPKLLLEKPDEPDILDGLYGPIAFKDFILSKGYEMPGIIQRLFARNGWTYDSVKTPIQRAMQVYKYKEDVTDASEED</sequence>
<evidence type="ECO:0000256" key="2">
    <source>
        <dbReference type="SAM" id="MobiDB-lite"/>
    </source>
</evidence>
<dbReference type="STRING" id="336983.ENSCANP00000014369"/>
<dbReference type="AlphaFoldDB" id="A0A2K5ICJ6"/>
<dbReference type="Pfam" id="PF14642">
    <property type="entry name" value="FAM47"/>
    <property type="match status" value="5"/>
</dbReference>
<dbReference type="Ensembl" id="ENSCANT00000037294.1">
    <property type="protein sequence ID" value="ENSCANP00000014369.1"/>
    <property type="gene ID" value="ENSCANG00000030627.1"/>
</dbReference>
<dbReference type="OMA" id="FTPECKA"/>
<evidence type="ECO:0000256" key="1">
    <source>
        <dbReference type="ARBA" id="ARBA00005277"/>
    </source>
</evidence>
<accession>A0A2K5ICJ6</accession>
<organism evidence="3 4">
    <name type="scientific">Colobus angolensis palliatus</name>
    <name type="common">Peters' Angolan colobus</name>
    <dbReference type="NCBI Taxonomy" id="336983"/>
    <lineage>
        <taxon>Eukaryota</taxon>
        <taxon>Metazoa</taxon>
        <taxon>Chordata</taxon>
        <taxon>Craniata</taxon>
        <taxon>Vertebrata</taxon>
        <taxon>Euteleostomi</taxon>
        <taxon>Mammalia</taxon>
        <taxon>Eutheria</taxon>
        <taxon>Euarchontoglires</taxon>
        <taxon>Primates</taxon>
        <taxon>Haplorrhini</taxon>
        <taxon>Catarrhini</taxon>
        <taxon>Cercopithecidae</taxon>
        <taxon>Colobinae</taxon>
        <taxon>Colobus</taxon>
    </lineage>
</organism>
<dbReference type="InterPro" id="IPR032743">
    <property type="entry name" value="FAM47"/>
</dbReference>
<evidence type="ECO:0000313" key="4">
    <source>
        <dbReference type="Proteomes" id="UP000233080"/>
    </source>
</evidence>
<evidence type="ECO:0000313" key="3">
    <source>
        <dbReference type="Ensembl" id="ENSCANP00000014369.1"/>
    </source>
</evidence>
<reference evidence="3" key="2">
    <citation type="submission" date="2025-09" db="UniProtKB">
        <authorList>
            <consortium name="Ensembl"/>
        </authorList>
    </citation>
    <scope>IDENTIFICATION</scope>
</reference>
<dbReference type="Proteomes" id="UP000233080">
    <property type="component" value="Unassembled WGS sequence"/>
</dbReference>
<protein>
    <recommendedName>
        <fullName evidence="5">Family with sequence similarity 47 member C</fullName>
    </recommendedName>
</protein>
<dbReference type="PANTHER" id="PTHR47415:SF2">
    <property type="entry name" value="PROTEIN FAM47C-RELATED"/>
    <property type="match status" value="1"/>
</dbReference>
<dbReference type="PANTHER" id="PTHR47415">
    <property type="entry name" value="PROTEIN FAM47B"/>
    <property type="match status" value="1"/>
</dbReference>
<feature type="compositionally biased region" description="Basic and acidic residues" evidence="2">
    <location>
        <begin position="481"/>
        <end position="507"/>
    </location>
</feature>
<feature type="compositionally biased region" description="Basic and acidic residues" evidence="2">
    <location>
        <begin position="314"/>
        <end position="340"/>
    </location>
</feature>
<feature type="region of interest" description="Disordered" evidence="2">
    <location>
        <begin position="391"/>
        <end position="434"/>
    </location>
</feature>
<feature type="compositionally biased region" description="Polar residues" evidence="2">
    <location>
        <begin position="564"/>
        <end position="577"/>
    </location>
</feature>
<proteinExistence type="inferred from homology"/>
<comment type="similarity">
    <text evidence="1">Belongs to the FAM47 family.</text>
</comment>
<reference evidence="3" key="1">
    <citation type="submission" date="2025-08" db="UniProtKB">
        <authorList>
            <consortium name="Ensembl"/>
        </authorList>
    </citation>
    <scope>IDENTIFICATION</scope>
</reference>
<feature type="region of interest" description="Disordered" evidence="2">
    <location>
        <begin position="556"/>
        <end position="642"/>
    </location>
</feature>
<name>A0A2K5ICJ6_COLAP</name>
<keyword evidence="4" id="KW-1185">Reference proteome</keyword>
<evidence type="ECO:0008006" key="5">
    <source>
        <dbReference type="Google" id="ProtNLM"/>
    </source>
</evidence>
<feature type="region of interest" description="Disordered" evidence="2">
    <location>
        <begin position="155"/>
        <end position="354"/>
    </location>
</feature>